<keyword evidence="1 3" id="KW-0547">Nucleotide-binding</keyword>
<dbReference type="Proteomes" id="UP000008207">
    <property type="component" value="Chromosome"/>
</dbReference>
<dbReference type="InterPro" id="IPR002543">
    <property type="entry name" value="FtsK_dom"/>
</dbReference>
<name>B8IDU4_METNO</name>
<proteinExistence type="predicted"/>
<evidence type="ECO:0000259" key="5">
    <source>
        <dbReference type="PROSITE" id="PS50901"/>
    </source>
</evidence>
<keyword evidence="6" id="KW-0132">Cell division</keyword>
<dbReference type="GO" id="GO:0003677">
    <property type="term" value="F:DNA binding"/>
    <property type="evidence" value="ECO:0007669"/>
    <property type="project" value="InterPro"/>
</dbReference>
<reference evidence="6 7" key="1">
    <citation type="submission" date="2009-01" db="EMBL/GenBank/DDBJ databases">
        <title>Complete sequence of chromosome of Methylobacterium nodulans ORS 2060.</title>
        <authorList>
            <consortium name="US DOE Joint Genome Institute"/>
            <person name="Lucas S."/>
            <person name="Copeland A."/>
            <person name="Lapidus A."/>
            <person name="Glavina del Rio T."/>
            <person name="Dalin E."/>
            <person name="Tice H."/>
            <person name="Bruce D."/>
            <person name="Goodwin L."/>
            <person name="Pitluck S."/>
            <person name="Sims D."/>
            <person name="Brettin T."/>
            <person name="Detter J.C."/>
            <person name="Han C."/>
            <person name="Larimer F."/>
            <person name="Land M."/>
            <person name="Hauser L."/>
            <person name="Kyrpides N."/>
            <person name="Ivanova N."/>
            <person name="Marx C.J."/>
            <person name="Richardson P."/>
        </authorList>
    </citation>
    <scope>NUCLEOTIDE SEQUENCE [LARGE SCALE GENOMIC DNA]</scope>
    <source>
        <strain evidence="7">LMG 21967 / CNCM I-2342 / ORS 2060</strain>
    </source>
</reference>
<protein>
    <submittedName>
        <fullName evidence="6">Cell divisionFtsK/SpoIIIE</fullName>
    </submittedName>
</protein>
<dbReference type="Gene3D" id="3.40.50.300">
    <property type="entry name" value="P-loop containing nucleotide triphosphate hydrolases"/>
    <property type="match status" value="1"/>
</dbReference>
<dbReference type="PROSITE" id="PS50901">
    <property type="entry name" value="FTSK"/>
    <property type="match status" value="1"/>
</dbReference>
<feature type="compositionally biased region" description="Pro residues" evidence="4">
    <location>
        <begin position="1245"/>
        <end position="1262"/>
    </location>
</feature>
<keyword evidence="2 3" id="KW-0067">ATP-binding</keyword>
<evidence type="ECO:0000256" key="2">
    <source>
        <dbReference type="ARBA" id="ARBA00022840"/>
    </source>
</evidence>
<dbReference type="InterPro" id="IPR050206">
    <property type="entry name" value="FtsK/SpoIIIE/SftA"/>
</dbReference>
<sequence>MPRGAGGGCIVFATPTRDLDVVGATAGEISAISFEKLATDPDLWIEACSNLADLGGRQRAELRNFVVGLHASGVVVGGLRMLANFFLTLNKNRGDKPLERAIDESLPALRICRCAGRFKEPGQKGRLRTPAKWAEILRDLQKQTDDVVHLVNDRGVELDRKTIKEQIDRLATSGRLEETDAETLRSLVADRAIEPGSEWRPTQEAVVQLSWDKVEPVFKSPKKARRKSLGDETLEFFNANFPRALSKAEKELLETIVSEENGPEEDEKVFFHDHRDEFAEDKKLLKRWESYVFSSSNEHSDLLVGLLSAIRDLVLEADVVPSEPKVFARLANADAQSYWKNKNSEISAYLRDRFRGLDKALAPAGVILDFGLLWEAGRTPGNGSPKTGPSARQFKVDLHLLGAADFQDGRPKPDALKAAHSRQLIWSIPANCMGVAYSANLADIAAAAPMGHLPIGRFARAQRSERIVEEGIDLGNRGSIQDVHGNPDGMLFDTNQPSLNAAALFEQGLVKVSSFLPSDVVEAIRMSLAEFRKYYAEAISAMVSGDGLVSDTLFEQAHRFGALLELLRKTARQDLCRKELWEPILLIGTALSEDRPEVAIITPWHPFRLAEAAAKTRRVVAAVRRILAPNGASEASIRRFATGVAEGLETPWHPAVAVRMDGPTRRLFVETDTSFEFSLLESPNTGEGGNTAFDGYSREAASELMAMAAEYLSLQPHERANFSVSLFNADNRELPSRIAERLARKIETEPDLRCDLILTHTDQQRLRQIYAEQNVAISRELDGAIASEAARSFLSRLRVGFLDAETVAQESEGRSRVDIVFLHDVIARSAKTSWRRVDPVDVTYADFCEPDGEQSTRRRPFETGARKTEVFLVANERPSEVQSYLNLVHDLEQDEQDDQFFSFAPVREIVFDDAGVGQVIEKAHKVGNWVVTFDAIADKQLLLANGVSVIRFVAKPGTRHSVIVSTNKHEHTLTNRLEEILGHIADLPAADASAAAKLFVDEAARISGKVVLHAARSEQNANELVGLVLSQALVAKALQDRSTPVAWLLVDDFADLVGHPPGKRADILVVGLVEEDGRPIVDLVVVESKFVAQSAETQEAKDALAQLKATTDHFRDSLVLDKDALNRQTWLSRLADLIAEQGSFDGPVGGRDAAAWAAALRSDGAILRICGVALVFTHDRRDGWGEAAVGKAEEQREVLFDRSDVAKLIRFVRGETVLPPALVLPPSISGGGAAPTGGFLDEPPQAEPAPQPAPPTGTPTPERPALQAPPTSAPVLGAPGALPGPVIEFLMDHASPKAESDGLEWLAAARKKLRAALRNYGFDAEVLGERLTPNAALVRFKGSDRLTVADVEKKQEVLLTSHSLAVIAVHPAPGEVVVMVARPERAFPDLPDVWLRRKFADTIPEVNASFLLGERESDGNMVYLNLANGFNGQPQHGPHTLIAGETGSGKGVLTRNIILDICSTNSPRNARIRMIDPKSGGDYPWIGSLPHLDGGLVTTQPDATETLKQLVEEMEERYARITQTTSNIDRYNAKLPPEERMPRIYVFHDELGDWMADKDNKDYREAVGSYVARLGMKARAAGIHLFLILQRPDKDALPGPIKANMNNKVCLRVSSATNSRIILEEGGAEMLLGKGHFAAKLANEQPANQKSLIYGQAPFLDDDLAFDLALAIGNYWKGR</sequence>
<keyword evidence="7" id="KW-1185">Reference proteome</keyword>
<gene>
    <name evidence="6" type="ordered locus">Mnod_0632</name>
</gene>
<dbReference type="RefSeq" id="WP_015927373.1">
    <property type="nucleotide sequence ID" value="NC_011894.1"/>
</dbReference>
<dbReference type="GO" id="GO:0005524">
    <property type="term" value="F:ATP binding"/>
    <property type="evidence" value="ECO:0007669"/>
    <property type="project" value="UniProtKB-UniRule"/>
</dbReference>
<dbReference type="InterPro" id="IPR027417">
    <property type="entry name" value="P-loop_NTPase"/>
</dbReference>
<keyword evidence="6" id="KW-0131">Cell cycle</keyword>
<dbReference type="EMBL" id="CP001349">
    <property type="protein sequence ID" value="ACL55666.1"/>
    <property type="molecule type" value="Genomic_DNA"/>
</dbReference>
<accession>B8IDU4</accession>
<feature type="binding site" evidence="3">
    <location>
        <begin position="1444"/>
        <end position="1451"/>
    </location>
    <ligand>
        <name>ATP</name>
        <dbReference type="ChEBI" id="CHEBI:30616"/>
    </ligand>
</feature>
<dbReference type="PANTHER" id="PTHR22683">
    <property type="entry name" value="SPORULATION PROTEIN RELATED"/>
    <property type="match status" value="1"/>
</dbReference>
<dbReference type="HOGENOM" id="CLU_002390_0_0_5"/>
<dbReference type="SUPFAM" id="SSF52540">
    <property type="entry name" value="P-loop containing nucleoside triphosphate hydrolases"/>
    <property type="match status" value="1"/>
</dbReference>
<organism evidence="6 7">
    <name type="scientific">Methylobacterium nodulans (strain LMG 21967 / CNCM I-2342 / ORS 2060)</name>
    <dbReference type="NCBI Taxonomy" id="460265"/>
    <lineage>
        <taxon>Bacteria</taxon>
        <taxon>Pseudomonadati</taxon>
        <taxon>Pseudomonadota</taxon>
        <taxon>Alphaproteobacteria</taxon>
        <taxon>Hyphomicrobiales</taxon>
        <taxon>Methylobacteriaceae</taxon>
        <taxon>Methylobacterium</taxon>
    </lineage>
</organism>
<dbReference type="OrthoDB" id="9806951at2"/>
<evidence type="ECO:0000313" key="6">
    <source>
        <dbReference type="EMBL" id="ACL55666.1"/>
    </source>
</evidence>
<dbReference type="STRING" id="460265.Mnod_0632"/>
<dbReference type="eggNOG" id="COG1674">
    <property type="taxonomic scope" value="Bacteria"/>
</dbReference>
<feature type="region of interest" description="Disordered" evidence="4">
    <location>
        <begin position="1232"/>
        <end position="1278"/>
    </location>
</feature>
<evidence type="ECO:0000256" key="3">
    <source>
        <dbReference type="PROSITE-ProRule" id="PRU00289"/>
    </source>
</evidence>
<feature type="domain" description="FtsK" evidence="5">
    <location>
        <begin position="1419"/>
        <end position="1620"/>
    </location>
</feature>
<dbReference type="Pfam" id="PF01580">
    <property type="entry name" value="FtsK_SpoIIIE"/>
    <property type="match status" value="1"/>
</dbReference>
<dbReference type="CDD" id="cd01127">
    <property type="entry name" value="TrwB_TraG_TraD_VirD4"/>
    <property type="match status" value="1"/>
</dbReference>
<evidence type="ECO:0000256" key="1">
    <source>
        <dbReference type="ARBA" id="ARBA00022741"/>
    </source>
</evidence>
<dbReference type="GO" id="GO:0051301">
    <property type="term" value="P:cell division"/>
    <property type="evidence" value="ECO:0007669"/>
    <property type="project" value="UniProtKB-KW"/>
</dbReference>
<dbReference type="KEGG" id="mno:Mnod_0632"/>
<dbReference type="PANTHER" id="PTHR22683:SF41">
    <property type="entry name" value="DNA TRANSLOCASE FTSK"/>
    <property type="match status" value="1"/>
</dbReference>
<evidence type="ECO:0000313" key="7">
    <source>
        <dbReference type="Proteomes" id="UP000008207"/>
    </source>
</evidence>
<evidence type="ECO:0000256" key="4">
    <source>
        <dbReference type="SAM" id="MobiDB-lite"/>
    </source>
</evidence>